<proteinExistence type="inferred from homology"/>
<dbReference type="EC" id="5.1.3.21" evidence="4"/>
<comment type="similarity">
    <text evidence="1">Belongs to the aldose epimerase family.</text>
</comment>
<gene>
    <name evidence="4" type="ORF">LMG032447_00431</name>
</gene>
<accession>A0ABM9D2I0</accession>
<evidence type="ECO:0000256" key="1">
    <source>
        <dbReference type="ARBA" id="ARBA00006206"/>
    </source>
</evidence>
<sequence length="325" mass="36427">MKVVKKEFGKLNNGQVVWAYTLENRKGTSLTAISYGATWQSLIVNHLGKAQELLVKFHDMKSYLNNPFHLGNTIGRVGGRLSRISYDLGGNRFNLTANDHGHVLHSGINGFDSVNWSAEIADHGDRAEIIFSHTFEDEFPGHLLAQVIYTLDDQNKIQISFSGRSTLPTLFNPMTHVYFNLAGGGLNISQHQLRINSKKHVEVDNVKIPTGNLLQNTDTRFDFSDFKTIRNQEFDDAWLLDNNHQGPLVSLKNPTNGIQLDINSDRNGVVVFTTDPAQNSSENTAIAIEMQTLPDAINHENFGNINLPANQTQTYSVTYQLKYNQ</sequence>
<comment type="caution">
    <text evidence="4">The sequence shown here is derived from an EMBL/GenBank/DDBJ whole genome shotgun (WGS) entry which is preliminary data.</text>
</comment>
<evidence type="ECO:0000313" key="5">
    <source>
        <dbReference type="Proteomes" id="UP000838102"/>
    </source>
</evidence>
<keyword evidence="5" id="KW-1185">Reference proteome</keyword>
<dbReference type="InterPro" id="IPR014718">
    <property type="entry name" value="GH-type_carb-bd"/>
</dbReference>
<dbReference type="EMBL" id="CAKOEU010000002">
    <property type="protein sequence ID" value="CAH1851884.1"/>
    <property type="molecule type" value="Genomic_DNA"/>
</dbReference>
<dbReference type="Pfam" id="PF01263">
    <property type="entry name" value="Aldose_epim"/>
    <property type="match status" value="1"/>
</dbReference>
<dbReference type="InterPro" id="IPR047215">
    <property type="entry name" value="Galactose_mutarotase-like"/>
</dbReference>
<keyword evidence="2 4" id="KW-0413">Isomerase</keyword>
<evidence type="ECO:0000256" key="2">
    <source>
        <dbReference type="ARBA" id="ARBA00023235"/>
    </source>
</evidence>
<name>A0ABM9D2I0_9LACO</name>
<dbReference type="GO" id="GO:0050558">
    <property type="term" value="F:maltose epimerase activity"/>
    <property type="evidence" value="ECO:0007669"/>
    <property type="project" value="UniProtKB-EC"/>
</dbReference>
<dbReference type="SUPFAM" id="SSF74650">
    <property type="entry name" value="Galactose mutarotase-like"/>
    <property type="match status" value="1"/>
</dbReference>
<keyword evidence="3" id="KW-0119">Carbohydrate metabolism</keyword>
<reference evidence="4" key="1">
    <citation type="submission" date="2022-03" db="EMBL/GenBank/DDBJ databases">
        <authorList>
            <person name="Hettiarachchi G."/>
        </authorList>
    </citation>
    <scope>NUCLEOTIDE SEQUENCE</scope>
    <source>
        <strain evidence="4">LMG 32447</strain>
    </source>
</reference>
<dbReference type="InterPro" id="IPR008183">
    <property type="entry name" value="Aldose_1/G6P_1-epimerase"/>
</dbReference>
<evidence type="ECO:0000313" key="4">
    <source>
        <dbReference type="EMBL" id="CAH1851884.1"/>
    </source>
</evidence>
<dbReference type="InterPro" id="IPR011013">
    <property type="entry name" value="Gal_mutarotase_sf_dom"/>
</dbReference>
<dbReference type="RefSeq" id="WP_248705871.1">
    <property type="nucleotide sequence ID" value="NZ_CAKOET010000002.1"/>
</dbReference>
<dbReference type="PANTHER" id="PTHR10091">
    <property type="entry name" value="ALDOSE-1-EPIMERASE"/>
    <property type="match status" value="1"/>
</dbReference>
<evidence type="ECO:0000256" key="3">
    <source>
        <dbReference type="ARBA" id="ARBA00023277"/>
    </source>
</evidence>
<protein>
    <submittedName>
        <fullName evidence="4">Maltose epimerase</fullName>
        <ecNumber evidence="4">5.1.3.21</ecNumber>
    </submittedName>
</protein>
<organism evidence="4 5">
    <name type="scientific">Convivina praedatoris</name>
    <dbReference type="NCBI Taxonomy" id="2880963"/>
    <lineage>
        <taxon>Bacteria</taxon>
        <taxon>Bacillati</taxon>
        <taxon>Bacillota</taxon>
        <taxon>Bacilli</taxon>
        <taxon>Lactobacillales</taxon>
        <taxon>Lactobacillaceae</taxon>
        <taxon>Convivina</taxon>
    </lineage>
</organism>
<dbReference type="Gene3D" id="2.70.98.10">
    <property type="match status" value="1"/>
</dbReference>
<dbReference type="Proteomes" id="UP000838102">
    <property type="component" value="Unassembled WGS sequence"/>
</dbReference>
<dbReference type="PANTHER" id="PTHR10091:SF0">
    <property type="entry name" value="GALACTOSE MUTAROTASE"/>
    <property type="match status" value="1"/>
</dbReference>
<dbReference type="CDD" id="cd09019">
    <property type="entry name" value="galactose_mutarotase_like"/>
    <property type="match status" value="1"/>
</dbReference>